<dbReference type="InterPro" id="IPR051727">
    <property type="entry name" value="DnaJ_C3_Co-chaperones"/>
</dbReference>
<dbReference type="Gene3D" id="1.25.40.10">
    <property type="entry name" value="Tetratricopeptide repeat domain"/>
    <property type="match status" value="1"/>
</dbReference>
<evidence type="ECO:0000256" key="3">
    <source>
        <dbReference type="ARBA" id="ARBA00022737"/>
    </source>
</evidence>
<evidence type="ECO:0000313" key="12">
    <source>
        <dbReference type="Proteomes" id="UP000813444"/>
    </source>
</evidence>
<dbReference type="InterPro" id="IPR036869">
    <property type="entry name" value="J_dom_sf"/>
</dbReference>
<comment type="subcellular location">
    <subcellularLocation>
        <location evidence="1">Endoplasmic reticulum lumen</location>
    </subcellularLocation>
</comment>
<dbReference type="Proteomes" id="UP000813444">
    <property type="component" value="Unassembled WGS sequence"/>
</dbReference>
<feature type="repeat" description="TPR" evidence="7">
    <location>
        <begin position="66"/>
        <end position="99"/>
    </location>
</feature>
<accession>A0A8K0WUW5</accession>
<dbReference type="InterPro" id="IPR011990">
    <property type="entry name" value="TPR-like_helical_dom_sf"/>
</dbReference>
<proteinExistence type="predicted"/>
<keyword evidence="5" id="KW-0256">Endoplasmic reticulum</keyword>
<feature type="repeat" description="TPR" evidence="7">
    <location>
        <begin position="348"/>
        <end position="381"/>
    </location>
</feature>
<dbReference type="SUPFAM" id="SSF46565">
    <property type="entry name" value="Chaperone J-domain"/>
    <property type="match status" value="1"/>
</dbReference>
<reference evidence="11" key="1">
    <citation type="journal article" date="2021" name="Nat. Commun.">
        <title>Genetic determinants of endophytism in the Arabidopsis root mycobiome.</title>
        <authorList>
            <person name="Mesny F."/>
            <person name="Miyauchi S."/>
            <person name="Thiergart T."/>
            <person name="Pickel B."/>
            <person name="Atanasova L."/>
            <person name="Karlsson M."/>
            <person name="Huettel B."/>
            <person name="Barry K.W."/>
            <person name="Haridas S."/>
            <person name="Chen C."/>
            <person name="Bauer D."/>
            <person name="Andreopoulos W."/>
            <person name="Pangilinan J."/>
            <person name="LaButti K."/>
            <person name="Riley R."/>
            <person name="Lipzen A."/>
            <person name="Clum A."/>
            <person name="Drula E."/>
            <person name="Henrissat B."/>
            <person name="Kohler A."/>
            <person name="Grigoriev I.V."/>
            <person name="Martin F.M."/>
            <person name="Hacquard S."/>
        </authorList>
    </citation>
    <scope>NUCLEOTIDE SEQUENCE</scope>
    <source>
        <strain evidence="11">MPI-CAGE-CH-0235</strain>
    </source>
</reference>
<name>A0A8K0WUW5_9HYPO</name>
<dbReference type="GO" id="GO:0005788">
    <property type="term" value="C:endoplasmic reticulum lumen"/>
    <property type="evidence" value="ECO:0007669"/>
    <property type="project" value="UniProtKB-SubCell"/>
</dbReference>
<feature type="repeat" description="TPR" evidence="7">
    <location>
        <begin position="32"/>
        <end position="65"/>
    </location>
</feature>
<keyword evidence="2 9" id="KW-0732">Signal</keyword>
<feature type="domain" description="J" evidence="10">
    <location>
        <begin position="403"/>
        <end position="472"/>
    </location>
</feature>
<keyword evidence="4 7" id="KW-0802">TPR repeat</keyword>
<dbReference type="GO" id="GO:0034975">
    <property type="term" value="P:protein folding in endoplasmic reticulum"/>
    <property type="evidence" value="ECO:0007669"/>
    <property type="project" value="TreeGrafter"/>
</dbReference>
<dbReference type="InterPro" id="IPR001623">
    <property type="entry name" value="DnaJ_domain"/>
</dbReference>
<feature type="chain" id="PRO_5035480029" description="Tetratricopeptide repeat and J domain-containing co-chaperone DNJ1" evidence="9">
    <location>
        <begin position="21"/>
        <end position="536"/>
    </location>
</feature>
<dbReference type="PROSITE" id="PS50076">
    <property type="entry name" value="DNAJ_2"/>
    <property type="match status" value="1"/>
</dbReference>
<evidence type="ECO:0000259" key="10">
    <source>
        <dbReference type="PROSITE" id="PS50076"/>
    </source>
</evidence>
<feature type="compositionally biased region" description="Basic and acidic residues" evidence="8">
    <location>
        <begin position="430"/>
        <end position="446"/>
    </location>
</feature>
<feature type="compositionally biased region" description="Basic and acidic residues" evidence="8">
    <location>
        <begin position="462"/>
        <end position="473"/>
    </location>
</feature>
<evidence type="ECO:0000256" key="6">
    <source>
        <dbReference type="ARBA" id="ARBA00073740"/>
    </source>
</evidence>
<dbReference type="SMART" id="SM00028">
    <property type="entry name" value="TPR"/>
    <property type="match status" value="4"/>
</dbReference>
<dbReference type="FunFam" id="1.10.287.110:FF:000083">
    <property type="entry name" value="DnaJ and TPR domain protein"/>
    <property type="match status" value="1"/>
</dbReference>
<sequence>MLFPLSHLAVAAGILASAAALSPQDIPADQPVSALLNSAQSHLSKGETSEALIYYDAAIARDPTNYLTFFKRATTYLSLGRTTQATDDFNKVLSLKPGFEGAHLQLAKIKSKSADWVAARKEYRAAKKTNDSPELVELEAASAAADLAHAASEKGLWEDCISNAGVAILVASRSPSLRELRARCRFKNGDIEEGMSDLQHVLNMKPGDTTPHVVISATTFYALGDLDNGIAQIRKCLHSDPDSKVCKKLHKRQRLIQKVMTKAEGQLTKGQTTTAGRTLVGTEDDPGVVSMIRDEVKELREAGTIPPEASTKLYNIAVDMVCQAYVESNHKDTAKYCTEALELDENSFWGLLYRGKSLLKKEEFEAAIRTLEQAAEVRPDKKDKVHPILQKAQIALKRSKTKDYYKVLGVSNDADERQIKSAYRKASKQYHPDKAVKQGMTKEEAEKKMASINEAYEVLSDPELRSRFDRGDDPNSQEQPNPFQGNPFGGGGSPFMFHQGGGGGGQNFKMHFGGGGFPGGGGGGGGGGGPFGFGGF</sequence>
<dbReference type="PANTHER" id="PTHR44140">
    <property type="entry name" value="LD25575P"/>
    <property type="match status" value="1"/>
</dbReference>
<dbReference type="InterPro" id="IPR019734">
    <property type="entry name" value="TPR_rpt"/>
</dbReference>
<organism evidence="11 12">
    <name type="scientific">Stachybotrys elegans</name>
    <dbReference type="NCBI Taxonomy" id="80388"/>
    <lineage>
        <taxon>Eukaryota</taxon>
        <taxon>Fungi</taxon>
        <taxon>Dikarya</taxon>
        <taxon>Ascomycota</taxon>
        <taxon>Pezizomycotina</taxon>
        <taxon>Sordariomycetes</taxon>
        <taxon>Hypocreomycetidae</taxon>
        <taxon>Hypocreales</taxon>
        <taxon>Stachybotryaceae</taxon>
        <taxon>Stachybotrys</taxon>
    </lineage>
</organism>
<dbReference type="SUPFAM" id="SSF48452">
    <property type="entry name" value="TPR-like"/>
    <property type="match status" value="1"/>
</dbReference>
<comment type="caution">
    <text evidence="11">The sequence shown here is derived from an EMBL/GenBank/DDBJ whole genome shotgun (WGS) entry which is preliminary data.</text>
</comment>
<dbReference type="PANTHER" id="PTHR44140:SF2">
    <property type="entry name" value="LD25575P"/>
    <property type="match status" value="1"/>
</dbReference>
<evidence type="ECO:0000256" key="5">
    <source>
        <dbReference type="ARBA" id="ARBA00022824"/>
    </source>
</evidence>
<protein>
    <recommendedName>
        <fullName evidence="6">Tetratricopeptide repeat and J domain-containing co-chaperone DNJ1</fullName>
    </recommendedName>
</protein>
<dbReference type="CDD" id="cd06257">
    <property type="entry name" value="DnaJ"/>
    <property type="match status" value="1"/>
</dbReference>
<dbReference type="Pfam" id="PF00226">
    <property type="entry name" value="DnaJ"/>
    <property type="match status" value="1"/>
</dbReference>
<evidence type="ECO:0000256" key="4">
    <source>
        <dbReference type="ARBA" id="ARBA00022803"/>
    </source>
</evidence>
<dbReference type="PRINTS" id="PR00625">
    <property type="entry name" value="JDOMAIN"/>
</dbReference>
<dbReference type="Gene3D" id="1.10.287.110">
    <property type="entry name" value="DnaJ domain"/>
    <property type="match status" value="1"/>
</dbReference>
<keyword evidence="11" id="KW-0346">Stress response</keyword>
<feature type="compositionally biased region" description="Gly residues" evidence="8">
    <location>
        <begin position="487"/>
        <end position="513"/>
    </location>
</feature>
<dbReference type="Pfam" id="PF13431">
    <property type="entry name" value="TPR_17"/>
    <property type="match status" value="1"/>
</dbReference>
<keyword evidence="12" id="KW-1185">Reference proteome</keyword>
<dbReference type="SMART" id="SM00271">
    <property type="entry name" value="DnaJ"/>
    <property type="match status" value="1"/>
</dbReference>
<dbReference type="EMBL" id="JAGPNK010000003">
    <property type="protein sequence ID" value="KAH7325129.1"/>
    <property type="molecule type" value="Genomic_DNA"/>
</dbReference>
<evidence type="ECO:0000256" key="9">
    <source>
        <dbReference type="SAM" id="SignalP"/>
    </source>
</evidence>
<evidence type="ECO:0000256" key="7">
    <source>
        <dbReference type="PROSITE-ProRule" id="PRU00339"/>
    </source>
</evidence>
<feature type="signal peptide" evidence="9">
    <location>
        <begin position="1"/>
        <end position="20"/>
    </location>
</feature>
<dbReference type="FunFam" id="1.25.40.10:FF:000224">
    <property type="entry name" value="DnaJ and TPR domain protein"/>
    <property type="match status" value="1"/>
</dbReference>
<keyword evidence="3" id="KW-0677">Repeat</keyword>
<feature type="region of interest" description="Disordered" evidence="8">
    <location>
        <begin position="460"/>
        <end position="513"/>
    </location>
</feature>
<dbReference type="AlphaFoldDB" id="A0A8K0WUW5"/>
<dbReference type="GO" id="GO:0051087">
    <property type="term" value="F:protein-folding chaperone binding"/>
    <property type="evidence" value="ECO:0007669"/>
    <property type="project" value="TreeGrafter"/>
</dbReference>
<gene>
    <name evidence="11" type="ORF">B0I35DRAFT_370647</name>
</gene>
<evidence type="ECO:0000256" key="8">
    <source>
        <dbReference type="SAM" id="MobiDB-lite"/>
    </source>
</evidence>
<feature type="region of interest" description="Disordered" evidence="8">
    <location>
        <begin position="425"/>
        <end position="446"/>
    </location>
</feature>
<dbReference type="GO" id="GO:0051787">
    <property type="term" value="F:misfolded protein binding"/>
    <property type="evidence" value="ECO:0007669"/>
    <property type="project" value="TreeGrafter"/>
</dbReference>
<dbReference type="PROSITE" id="PS50005">
    <property type="entry name" value="TPR"/>
    <property type="match status" value="3"/>
</dbReference>
<dbReference type="OrthoDB" id="1726119at2759"/>
<evidence type="ECO:0000256" key="2">
    <source>
        <dbReference type="ARBA" id="ARBA00022729"/>
    </source>
</evidence>
<evidence type="ECO:0000256" key="1">
    <source>
        <dbReference type="ARBA" id="ARBA00004319"/>
    </source>
</evidence>
<evidence type="ECO:0000313" key="11">
    <source>
        <dbReference type="EMBL" id="KAH7325129.1"/>
    </source>
</evidence>